<evidence type="ECO:0000256" key="6">
    <source>
        <dbReference type="ARBA" id="ARBA00034313"/>
    </source>
</evidence>
<gene>
    <name evidence="8" type="ORF">N7498_001232</name>
</gene>
<protein>
    <recommendedName>
        <fullName evidence="10">DUF1772-domain-containing protein</fullName>
    </recommendedName>
</protein>
<evidence type="ECO:0000256" key="4">
    <source>
        <dbReference type="ARBA" id="ARBA00023033"/>
    </source>
</evidence>
<name>A0A9W9NG40_9EURO</name>
<keyword evidence="4" id="KW-0560">Oxidoreductase</keyword>
<evidence type="ECO:0008006" key="10">
    <source>
        <dbReference type="Google" id="ProtNLM"/>
    </source>
</evidence>
<dbReference type="GO" id="GO:0004497">
    <property type="term" value="F:monooxygenase activity"/>
    <property type="evidence" value="ECO:0007669"/>
    <property type="project" value="UniProtKB-KW"/>
</dbReference>
<evidence type="ECO:0000256" key="3">
    <source>
        <dbReference type="ARBA" id="ARBA00022989"/>
    </source>
</evidence>
<dbReference type="Proteomes" id="UP001150904">
    <property type="component" value="Unassembled WGS sequence"/>
</dbReference>
<evidence type="ECO:0000313" key="9">
    <source>
        <dbReference type="Proteomes" id="UP001150904"/>
    </source>
</evidence>
<reference evidence="8" key="1">
    <citation type="submission" date="2022-12" db="EMBL/GenBank/DDBJ databases">
        <authorList>
            <person name="Petersen C."/>
        </authorList>
    </citation>
    <scope>NUCLEOTIDE SEQUENCE</scope>
    <source>
        <strain evidence="8">IBT 15544</strain>
    </source>
</reference>
<keyword evidence="4" id="KW-0503">Monooxygenase</keyword>
<comment type="subcellular location">
    <subcellularLocation>
        <location evidence="1">Membrane</location>
        <topology evidence="1">Multi-pass membrane protein</topology>
    </subcellularLocation>
</comment>
<evidence type="ECO:0000256" key="2">
    <source>
        <dbReference type="ARBA" id="ARBA00022692"/>
    </source>
</evidence>
<reference evidence="8" key="2">
    <citation type="journal article" date="2023" name="IMA Fungus">
        <title>Comparative genomic study of the Penicillium genus elucidates a diverse pangenome and 15 lateral gene transfer events.</title>
        <authorList>
            <person name="Petersen C."/>
            <person name="Sorensen T."/>
            <person name="Nielsen M.R."/>
            <person name="Sondergaard T.E."/>
            <person name="Sorensen J.L."/>
            <person name="Fitzpatrick D.A."/>
            <person name="Frisvad J.C."/>
            <person name="Nielsen K.L."/>
        </authorList>
    </citation>
    <scope>NUCLEOTIDE SEQUENCE</scope>
    <source>
        <strain evidence="8">IBT 15544</strain>
    </source>
</reference>
<keyword evidence="5 7" id="KW-0472">Membrane</keyword>
<dbReference type="OrthoDB" id="5954308at2759"/>
<dbReference type="PANTHER" id="PTHR35042">
    <property type="entry name" value="ANTHRONE OXYGENASE ENCC"/>
    <property type="match status" value="1"/>
</dbReference>
<feature type="transmembrane region" description="Helical" evidence="7">
    <location>
        <begin position="69"/>
        <end position="88"/>
    </location>
</feature>
<accession>A0A9W9NG40</accession>
<feature type="transmembrane region" description="Helical" evidence="7">
    <location>
        <begin position="100"/>
        <end position="121"/>
    </location>
</feature>
<keyword evidence="9" id="KW-1185">Reference proteome</keyword>
<keyword evidence="3 7" id="KW-1133">Transmembrane helix</keyword>
<dbReference type="AlphaFoldDB" id="A0A9W9NG40"/>
<dbReference type="GO" id="GO:0016020">
    <property type="term" value="C:membrane"/>
    <property type="evidence" value="ECO:0007669"/>
    <property type="project" value="UniProtKB-SubCell"/>
</dbReference>
<dbReference type="PANTHER" id="PTHR35042:SF1">
    <property type="entry name" value="DUF1772-DOMAIN-CONTAINING PROTEIN"/>
    <property type="match status" value="1"/>
</dbReference>
<dbReference type="RefSeq" id="XP_058313706.1">
    <property type="nucleotide sequence ID" value="XM_058448295.1"/>
</dbReference>
<feature type="transmembrane region" description="Helical" evidence="7">
    <location>
        <begin position="12"/>
        <end position="35"/>
    </location>
</feature>
<evidence type="ECO:0000256" key="1">
    <source>
        <dbReference type="ARBA" id="ARBA00004141"/>
    </source>
</evidence>
<comment type="caution">
    <text evidence="8">The sequence shown here is derived from an EMBL/GenBank/DDBJ whole genome shotgun (WGS) entry which is preliminary data.</text>
</comment>
<evidence type="ECO:0000313" key="8">
    <source>
        <dbReference type="EMBL" id="KAJ5219133.1"/>
    </source>
</evidence>
<proteinExistence type="inferred from homology"/>
<evidence type="ECO:0000256" key="5">
    <source>
        <dbReference type="ARBA" id="ARBA00023136"/>
    </source>
</evidence>
<evidence type="ECO:0000256" key="7">
    <source>
        <dbReference type="SAM" id="Phobius"/>
    </source>
</evidence>
<sequence>MTDIVVAQMIGTLGCGYVAGGMMGLSLVTIPVLVIPARHPSTGARKTSGTSAAHLSHQWLNAYNRGLSIYPPTAAVSSLANAYLAWVLRDAPAPTAVNYSWGSIYATAAVITMGIMPWTFLVMWPTNTKLMAHAARDDAALAEGTKGMVVNEQEKAKRARDDQDVPALVEKWGELNFYRSLFVVAGAVIGFCGVVWME</sequence>
<dbReference type="GeneID" id="83175595"/>
<organism evidence="8 9">
    <name type="scientific">Penicillium cinerascens</name>
    <dbReference type="NCBI Taxonomy" id="70096"/>
    <lineage>
        <taxon>Eukaryota</taxon>
        <taxon>Fungi</taxon>
        <taxon>Dikarya</taxon>
        <taxon>Ascomycota</taxon>
        <taxon>Pezizomycotina</taxon>
        <taxon>Eurotiomycetes</taxon>
        <taxon>Eurotiomycetidae</taxon>
        <taxon>Eurotiales</taxon>
        <taxon>Aspergillaceae</taxon>
        <taxon>Penicillium</taxon>
    </lineage>
</organism>
<dbReference type="EMBL" id="JAPQKR010000004">
    <property type="protein sequence ID" value="KAJ5219133.1"/>
    <property type="molecule type" value="Genomic_DNA"/>
</dbReference>
<dbReference type="Pfam" id="PF08592">
    <property type="entry name" value="Anthrone_oxy"/>
    <property type="match status" value="1"/>
</dbReference>
<feature type="transmembrane region" description="Helical" evidence="7">
    <location>
        <begin position="177"/>
        <end position="197"/>
    </location>
</feature>
<comment type="similarity">
    <text evidence="6">Belongs to the anthrone oxygenase family.</text>
</comment>
<keyword evidence="2 7" id="KW-0812">Transmembrane</keyword>
<dbReference type="InterPro" id="IPR013901">
    <property type="entry name" value="Anthrone_oxy"/>
</dbReference>